<dbReference type="PROSITE" id="PS51704">
    <property type="entry name" value="GP_PDE"/>
    <property type="match status" value="1"/>
</dbReference>
<evidence type="ECO:0000256" key="3">
    <source>
        <dbReference type="ARBA" id="ARBA00022729"/>
    </source>
</evidence>
<keyword evidence="9" id="KW-1185">Reference proteome</keyword>
<proteinExistence type="inferred from homology"/>
<keyword evidence="5" id="KW-0378">Hydrolase</keyword>
<sequence>MPDASPAACGRAPQRIIGHRGAAGYRPEQTIASFELAARMGVDYLECDLVSTADGVLVAGHGTTLSQTTDVTERPEFAQRRTTRTINGTRIDDWFVEDFTIDEIKTLRAREPVPAIRRCSTLYDDRYEIATLREIIDVTTALSATLGRHIGLYLETKHPSYFRRIGKPLEPALVETLDEYGLDVPGSGVYIQSFEVTNLRELREQLHLPLVQLTWVASGPYDRVSAGDPRTYADMMSPEGLAEIATYAEAIGPRKDSIIPRTDDGALGQPTSLVADAHDAGLAVHPYTFRAENAYLPREFRSSLRRTDLGDLESEIEAFLAVGVDRLFVDHPDIAAEALGKRHASTPGGSTLNGTFT</sequence>
<feature type="domain" description="GP-PDE" evidence="7">
    <location>
        <begin position="14"/>
        <end position="339"/>
    </location>
</feature>
<dbReference type="SUPFAM" id="SSF51695">
    <property type="entry name" value="PLC-like phosphodiesterases"/>
    <property type="match status" value="1"/>
</dbReference>
<dbReference type="Gene3D" id="3.20.20.190">
    <property type="entry name" value="Phosphatidylinositol (PI) phosphodiesterase"/>
    <property type="match status" value="1"/>
</dbReference>
<dbReference type="RefSeq" id="WP_089302644.1">
    <property type="nucleotide sequence ID" value="NZ_FZNW01000018.1"/>
</dbReference>
<dbReference type="InterPro" id="IPR017946">
    <property type="entry name" value="PLC-like_Pdiesterase_TIM-brl"/>
</dbReference>
<keyword evidence="3" id="KW-0732">Signal</keyword>
<evidence type="ECO:0000256" key="4">
    <source>
        <dbReference type="ARBA" id="ARBA00022798"/>
    </source>
</evidence>
<gene>
    <name evidence="8" type="ORF">SAMN06265360_11858</name>
</gene>
<dbReference type="EC" id="3.1.4.46" evidence="2"/>
<evidence type="ECO:0000313" key="9">
    <source>
        <dbReference type="Proteomes" id="UP000198348"/>
    </source>
</evidence>
<dbReference type="AlphaFoldDB" id="A0A238Z208"/>
<evidence type="ECO:0000256" key="2">
    <source>
        <dbReference type="ARBA" id="ARBA00012247"/>
    </source>
</evidence>
<dbReference type="InterPro" id="IPR030395">
    <property type="entry name" value="GP_PDE_dom"/>
</dbReference>
<reference evidence="8 9" key="1">
    <citation type="submission" date="2017-06" db="EMBL/GenBank/DDBJ databases">
        <authorList>
            <person name="Kim H.J."/>
            <person name="Triplett B.A."/>
        </authorList>
    </citation>
    <scope>NUCLEOTIDE SEQUENCE [LARGE SCALE GENOMIC DNA]</scope>
    <source>
        <strain evidence="8 9">DSM 45207</strain>
    </source>
</reference>
<evidence type="ECO:0000259" key="7">
    <source>
        <dbReference type="PROSITE" id="PS51704"/>
    </source>
</evidence>
<evidence type="ECO:0000256" key="5">
    <source>
        <dbReference type="ARBA" id="ARBA00022801"/>
    </source>
</evidence>
<evidence type="ECO:0000256" key="1">
    <source>
        <dbReference type="ARBA" id="ARBA00007277"/>
    </source>
</evidence>
<dbReference type="GO" id="GO:0008889">
    <property type="term" value="F:glycerophosphodiester phosphodiesterase activity"/>
    <property type="evidence" value="ECO:0007669"/>
    <property type="project" value="UniProtKB-EC"/>
</dbReference>
<comment type="similarity">
    <text evidence="1">Belongs to the glycerophosphoryl diester phosphodiesterase family.</text>
</comment>
<dbReference type="GO" id="GO:0006629">
    <property type="term" value="P:lipid metabolic process"/>
    <property type="evidence" value="ECO:0007669"/>
    <property type="project" value="InterPro"/>
</dbReference>
<dbReference type="GO" id="GO:0042597">
    <property type="term" value="C:periplasmic space"/>
    <property type="evidence" value="ECO:0007669"/>
    <property type="project" value="TreeGrafter"/>
</dbReference>
<accession>A0A238Z208</accession>
<dbReference type="Pfam" id="PF03009">
    <property type="entry name" value="GDPD"/>
    <property type="match status" value="1"/>
</dbReference>
<protein>
    <recommendedName>
        <fullName evidence="2">glycerophosphodiester phosphodiesterase</fullName>
        <ecNumber evidence="2">3.1.4.46</ecNumber>
    </recommendedName>
</protein>
<dbReference type="OrthoDB" id="9758957at2"/>
<comment type="catalytic activity">
    <reaction evidence="6">
        <text>a sn-glycero-3-phosphodiester + H2O = an alcohol + sn-glycerol 3-phosphate + H(+)</text>
        <dbReference type="Rhea" id="RHEA:12969"/>
        <dbReference type="ChEBI" id="CHEBI:15377"/>
        <dbReference type="ChEBI" id="CHEBI:15378"/>
        <dbReference type="ChEBI" id="CHEBI:30879"/>
        <dbReference type="ChEBI" id="CHEBI:57597"/>
        <dbReference type="ChEBI" id="CHEBI:83408"/>
        <dbReference type="EC" id="3.1.4.46"/>
    </reaction>
</comment>
<dbReference type="EMBL" id="FZNW01000018">
    <property type="protein sequence ID" value="SNR76978.1"/>
    <property type="molecule type" value="Genomic_DNA"/>
</dbReference>
<evidence type="ECO:0000256" key="6">
    <source>
        <dbReference type="ARBA" id="ARBA00047512"/>
    </source>
</evidence>
<evidence type="ECO:0000313" key="8">
    <source>
        <dbReference type="EMBL" id="SNR76978.1"/>
    </source>
</evidence>
<dbReference type="PANTHER" id="PTHR43620:SF7">
    <property type="entry name" value="GLYCEROPHOSPHODIESTER PHOSPHODIESTERASE GDPD5-RELATED"/>
    <property type="match status" value="1"/>
</dbReference>
<keyword evidence="4" id="KW-0319">Glycerol metabolism</keyword>
<dbReference type="PANTHER" id="PTHR43620">
    <property type="entry name" value="GLYCEROPHOSPHORYL DIESTER PHOSPHODIESTERASE"/>
    <property type="match status" value="1"/>
</dbReference>
<organism evidence="8 9">
    <name type="scientific">Haloechinothrix alba</name>
    <dbReference type="NCBI Taxonomy" id="664784"/>
    <lineage>
        <taxon>Bacteria</taxon>
        <taxon>Bacillati</taxon>
        <taxon>Actinomycetota</taxon>
        <taxon>Actinomycetes</taxon>
        <taxon>Pseudonocardiales</taxon>
        <taxon>Pseudonocardiaceae</taxon>
        <taxon>Haloechinothrix</taxon>
    </lineage>
</organism>
<dbReference type="GO" id="GO:0006071">
    <property type="term" value="P:glycerol metabolic process"/>
    <property type="evidence" value="ECO:0007669"/>
    <property type="project" value="UniProtKB-KW"/>
</dbReference>
<name>A0A238Z208_9PSEU</name>
<dbReference type="Proteomes" id="UP000198348">
    <property type="component" value="Unassembled WGS sequence"/>
</dbReference>